<sequence length="116" mass="12857">MKVDAKVPPKAEVSSFYGIVPGSVQLIVPKGSEKAYSKATGWSRFYTAPAYAKEVSNPKQCIAPMPQEINVQMRAKALPVHTAWHIVLDGILTVETNGRDRPSVWQRHRSLPLSMI</sequence>
<gene>
    <name evidence="1" type="ORF">I6E12_11170</name>
</gene>
<name>A0ABS9CHS3_9BACT</name>
<reference evidence="1 2" key="1">
    <citation type="submission" date="2020-12" db="EMBL/GenBank/DDBJ databases">
        <title>Whole genome sequences of gut porcine anaerobes.</title>
        <authorList>
            <person name="Kubasova T."/>
            <person name="Jahodarova E."/>
            <person name="Rychlik I."/>
        </authorList>
    </citation>
    <scope>NUCLEOTIDE SEQUENCE [LARGE SCALE GENOMIC DNA]</scope>
    <source>
        <strain evidence="1 2">An925</strain>
    </source>
</reference>
<dbReference type="Proteomes" id="UP001200470">
    <property type="component" value="Unassembled WGS sequence"/>
</dbReference>
<organism evidence="1 2">
    <name type="scientific">Xylanibacter brevis</name>
    <dbReference type="NCBI Taxonomy" id="83231"/>
    <lineage>
        <taxon>Bacteria</taxon>
        <taxon>Pseudomonadati</taxon>
        <taxon>Bacteroidota</taxon>
        <taxon>Bacteroidia</taxon>
        <taxon>Bacteroidales</taxon>
        <taxon>Prevotellaceae</taxon>
        <taxon>Xylanibacter</taxon>
    </lineage>
</organism>
<evidence type="ECO:0000313" key="2">
    <source>
        <dbReference type="Proteomes" id="UP001200470"/>
    </source>
</evidence>
<keyword evidence="2" id="KW-1185">Reference proteome</keyword>
<proteinExistence type="predicted"/>
<comment type="caution">
    <text evidence="1">The sequence shown here is derived from an EMBL/GenBank/DDBJ whole genome shotgun (WGS) entry which is preliminary data.</text>
</comment>
<evidence type="ECO:0000313" key="1">
    <source>
        <dbReference type="EMBL" id="MCF2564660.1"/>
    </source>
</evidence>
<protein>
    <submittedName>
        <fullName evidence="1">Uncharacterized protein</fullName>
    </submittedName>
</protein>
<dbReference type="RefSeq" id="WP_301638579.1">
    <property type="nucleotide sequence ID" value="NZ_JADYTN010000031.1"/>
</dbReference>
<dbReference type="EMBL" id="JADYTN010000031">
    <property type="protein sequence ID" value="MCF2564660.1"/>
    <property type="molecule type" value="Genomic_DNA"/>
</dbReference>
<accession>A0ABS9CHS3</accession>